<feature type="binding site" evidence="18">
    <location>
        <position position="23"/>
    </location>
    <ligand>
        <name>UDP-N-acetyl-alpha-D-glucosamine</name>
        <dbReference type="ChEBI" id="CHEBI:57705"/>
    </ligand>
</feature>
<evidence type="ECO:0000256" key="11">
    <source>
        <dbReference type="ARBA" id="ARBA00022984"/>
    </source>
</evidence>
<comment type="similarity">
    <text evidence="3 18">In the N-terminal section; belongs to the N-acetylglucosamine-1-phosphate uridyltransferase family.</text>
</comment>
<comment type="function">
    <text evidence="17 18">Catalyzes the last two sequential reactions in the de novo biosynthetic pathway for UDP-N-acetylglucosamine (UDP-GlcNAc). The C-terminal domain catalyzes the transfer of acetyl group from acetyl coenzyme A to glucosamine-1-phosphate (GlcN-1-P) to produce N-acetylglucosamine-1-phosphate (GlcNAc-1-P), which is converted into UDP-GlcNAc by the transfer of uridine 5-monophosphate (from uridine 5-triphosphate), a reaction catalyzed by the N-terminal domain.</text>
</comment>
<dbReference type="GO" id="GO:0071555">
    <property type="term" value="P:cell wall organization"/>
    <property type="evidence" value="ECO:0007669"/>
    <property type="project" value="UniProtKB-KW"/>
</dbReference>
<dbReference type="Pfam" id="PF14602">
    <property type="entry name" value="Hexapep_2"/>
    <property type="match status" value="1"/>
</dbReference>
<dbReference type="InterPro" id="IPR025877">
    <property type="entry name" value="MobA-like_NTP_Trfase"/>
</dbReference>
<comment type="catalytic activity">
    <reaction evidence="15 18">
        <text>alpha-D-glucosamine 1-phosphate + acetyl-CoA = N-acetyl-alpha-D-glucosamine 1-phosphate + CoA + H(+)</text>
        <dbReference type="Rhea" id="RHEA:13725"/>
        <dbReference type="ChEBI" id="CHEBI:15378"/>
        <dbReference type="ChEBI" id="CHEBI:57287"/>
        <dbReference type="ChEBI" id="CHEBI:57288"/>
        <dbReference type="ChEBI" id="CHEBI:57776"/>
        <dbReference type="ChEBI" id="CHEBI:58516"/>
        <dbReference type="EC" id="2.3.1.157"/>
    </reaction>
</comment>
<comment type="cofactor">
    <cofactor evidence="18">
        <name>Mg(2+)</name>
        <dbReference type="ChEBI" id="CHEBI:18420"/>
    </cofactor>
    <text evidence="18">Binds 1 Mg(2+) ion per subunit.</text>
</comment>
<keyword evidence="14 18" id="KW-0961">Cell wall biogenesis/degradation</keyword>
<dbReference type="HAMAP" id="MF_01631">
    <property type="entry name" value="GlmU"/>
    <property type="match status" value="1"/>
</dbReference>
<comment type="subcellular location">
    <subcellularLocation>
        <location evidence="1 18">Cytoplasm</location>
    </subcellularLocation>
</comment>
<comment type="pathway">
    <text evidence="18">Bacterial outer membrane biogenesis; LPS lipid A biosynthesis.</text>
</comment>
<dbReference type="InterPro" id="IPR038009">
    <property type="entry name" value="GlmU_C_LbH"/>
</dbReference>
<dbReference type="GO" id="GO:0003977">
    <property type="term" value="F:UDP-N-acetylglucosamine diphosphorylase activity"/>
    <property type="evidence" value="ECO:0007669"/>
    <property type="project" value="UniProtKB-UniRule"/>
</dbReference>
<reference evidence="21" key="1">
    <citation type="submission" date="2021-03" db="EMBL/GenBank/DDBJ databases">
        <title>Identification and antibiotic profiling of Wohlfahrtiimonas chitiniclastica, an underestimated human pathogen.</title>
        <authorList>
            <person name="Kopf A."/>
            <person name="Bunk B."/>
            <person name="Coldewey S."/>
            <person name="Gunzer F."/>
            <person name="Riedel T."/>
            <person name="Schroettner P."/>
        </authorList>
    </citation>
    <scope>NUCLEOTIDE SEQUENCE</scope>
    <source>
        <strain evidence="21">DSM 100917</strain>
    </source>
</reference>
<feature type="binding site" evidence="18">
    <location>
        <position position="104"/>
    </location>
    <ligand>
        <name>Mg(2+)</name>
        <dbReference type="ChEBI" id="CHEBI:18420"/>
    </ligand>
</feature>
<feature type="binding site" evidence="18">
    <location>
        <position position="405"/>
    </location>
    <ligand>
        <name>acetyl-CoA</name>
        <dbReference type="ChEBI" id="CHEBI:57288"/>
    </ligand>
</feature>
<feature type="binding site" evidence="18">
    <location>
        <position position="75"/>
    </location>
    <ligand>
        <name>UDP-N-acetyl-alpha-D-glucosamine</name>
        <dbReference type="ChEBI" id="CHEBI:57705"/>
    </ligand>
</feature>
<dbReference type="GO" id="GO:0019134">
    <property type="term" value="F:glucosamine-1-phosphate N-acetyltransferase activity"/>
    <property type="evidence" value="ECO:0007669"/>
    <property type="project" value="UniProtKB-UniRule"/>
</dbReference>
<comment type="caution">
    <text evidence="21">The sequence shown here is derived from an EMBL/GenBank/DDBJ whole genome shotgun (WGS) entry which is preliminary data.</text>
</comment>
<evidence type="ECO:0000313" key="21">
    <source>
        <dbReference type="EMBL" id="MBS7825173.1"/>
    </source>
</evidence>
<keyword evidence="4 18" id="KW-0963">Cytoplasm</keyword>
<evidence type="ECO:0000259" key="20">
    <source>
        <dbReference type="Pfam" id="PF25087"/>
    </source>
</evidence>
<feature type="binding site" evidence="18">
    <location>
        <position position="351"/>
    </location>
    <ligand>
        <name>UDP-N-acetyl-alpha-D-glucosamine</name>
        <dbReference type="ChEBI" id="CHEBI:57705"/>
    </ligand>
</feature>
<dbReference type="EC" id="2.7.7.23" evidence="18"/>
<dbReference type="GO" id="GO:0000287">
    <property type="term" value="F:magnesium ion binding"/>
    <property type="evidence" value="ECO:0007669"/>
    <property type="project" value="UniProtKB-UniRule"/>
</dbReference>
<dbReference type="GO" id="GO:0005737">
    <property type="term" value="C:cytoplasm"/>
    <property type="evidence" value="ECO:0007669"/>
    <property type="project" value="UniProtKB-SubCell"/>
</dbReference>
<feature type="binding site" evidence="18">
    <location>
        <position position="366"/>
    </location>
    <ligand>
        <name>UDP-N-acetyl-alpha-D-glucosamine</name>
        <dbReference type="ChEBI" id="CHEBI:57705"/>
    </ligand>
</feature>
<dbReference type="InterPro" id="IPR001451">
    <property type="entry name" value="Hexapep"/>
</dbReference>
<sequence length="455" mass="49444">MKALSVVILAAGKGTRMKSNLPKPLHEIGGQPMLTHVLNTARALNPTQLIVIYGHEGEKLKAHYHADQDITWVEQKTFLGTGDAMKYALPSILEDSNVLVLYADTPLIDQATLEKMLTNVDDQNVCWLTVKADQPYGYGRIVRDDAGNMMAIVEEKDASTDQKAITEINSGLFAASSKVLHATLPRLQNNNQQNEYYLTDVVTLAREDGIGIRTVSGDFTLIRGVNDRVQLSELEAIYQNERRQALMLSGVTLINPETVTIRGEIKLKGTDIIIEPNVTLEGVVSLGNNVHIGQGSVIQGAKLCDNVTILPYSMIEHSLLYENVTIGPFARLRTNSILKADSKVGNFVETKNVTLGEGSKASHLTYLGDATIGRDVNIGAGTITCNYDGANKHQTIIEDNVFVGSNSSLVAPVEIKKGATIGAGSIISSTITEGALALTRATLRQVQNWRRPTKK</sequence>
<feature type="binding site" evidence="18">
    <location>
        <position position="440"/>
    </location>
    <ligand>
        <name>acetyl-CoA</name>
        <dbReference type="ChEBI" id="CHEBI:57288"/>
    </ligand>
</feature>
<evidence type="ECO:0000256" key="1">
    <source>
        <dbReference type="ARBA" id="ARBA00004496"/>
    </source>
</evidence>
<dbReference type="InterPro" id="IPR050065">
    <property type="entry name" value="GlmU-like"/>
</dbReference>
<dbReference type="Gene3D" id="3.90.550.10">
    <property type="entry name" value="Spore Coat Polysaccharide Biosynthesis Protein SpsA, Chain A"/>
    <property type="match status" value="1"/>
</dbReference>
<evidence type="ECO:0000256" key="17">
    <source>
        <dbReference type="ARBA" id="ARBA00049628"/>
    </source>
</evidence>
<feature type="active site" description="Proton acceptor" evidence="18">
    <location>
        <position position="363"/>
    </location>
</feature>
<feature type="binding site" evidence="18">
    <location>
        <position position="377"/>
    </location>
    <ligand>
        <name>UDP-N-acetyl-alpha-D-glucosamine</name>
        <dbReference type="ChEBI" id="CHEBI:57705"/>
    </ligand>
</feature>
<dbReference type="GO" id="GO:0009252">
    <property type="term" value="P:peptidoglycan biosynthetic process"/>
    <property type="evidence" value="ECO:0007669"/>
    <property type="project" value="UniProtKB-UniRule"/>
</dbReference>
<dbReference type="EC" id="2.3.1.157" evidence="18"/>
<feature type="region of interest" description="Pyrophosphorylase" evidence="18">
    <location>
        <begin position="1"/>
        <end position="228"/>
    </location>
</feature>
<comment type="caution">
    <text evidence="18">Lacks conserved residue(s) required for the propagation of feature annotation.</text>
</comment>
<evidence type="ECO:0000256" key="7">
    <source>
        <dbReference type="ARBA" id="ARBA00022723"/>
    </source>
</evidence>
<dbReference type="GO" id="GO:0006048">
    <property type="term" value="P:UDP-N-acetylglucosamine biosynthetic process"/>
    <property type="evidence" value="ECO:0007669"/>
    <property type="project" value="InterPro"/>
</dbReference>
<keyword evidence="8 18" id="KW-0677">Repeat</keyword>
<evidence type="ECO:0000256" key="18">
    <source>
        <dbReference type="HAMAP-Rule" id="MF_01631"/>
    </source>
</evidence>
<dbReference type="Proteomes" id="UP000680020">
    <property type="component" value="Unassembled WGS sequence"/>
</dbReference>
<dbReference type="InterPro" id="IPR029044">
    <property type="entry name" value="Nucleotide-diphossugar_trans"/>
</dbReference>
<dbReference type="GO" id="GO:0008360">
    <property type="term" value="P:regulation of cell shape"/>
    <property type="evidence" value="ECO:0007669"/>
    <property type="project" value="UniProtKB-KW"/>
</dbReference>
<evidence type="ECO:0000256" key="8">
    <source>
        <dbReference type="ARBA" id="ARBA00022737"/>
    </source>
</evidence>
<evidence type="ECO:0000256" key="10">
    <source>
        <dbReference type="ARBA" id="ARBA00022960"/>
    </source>
</evidence>
<feature type="binding site" evidence="18">
    <location>
        <position position="154"/>
    </location>
    <ligand>
        <name>UDP-N-acetyl-alpha-D-glucosamine</name>
        <dbReference type="ChEBI" id="CHEBI:57705"/>
    </ligand>
</feature>
<dbReference type="Pfam" id="PF25087">
    <property type="entry name" value="GMPPB_C"/>
    <property type="match status" value="1"/>
</dbReference>
<proteinExistence type="inferred from homology"/>
<accession>A0AB35C1C9</accession>
<keyword evidence="10 18" id="KW-0133">Cell shape</keyword>
<comment type="pathway">
    <text evidence="18">Nucleotide-sugar biosynthesis; UDP-N-acetyl-alpha-D-glucosamine biosynthesis; N-acetyl-alpha-D-glucosamine 1-phosphate from alpha-D-glucosamine 6-phosphate (route II): step 2/2.</text>
</comment>
<evidence type="ECO:0000256" key="2">
    <source>
        <dbReference type="ARBA" id="ARBA00007707"/>
    </source>
</evidence>
<dbReference type="GO" id="GO:0016020">
    <property type="term" value="C:membrane"/>
    <property type="evidence" value="ECO:0007669"/>
    <property type="project" value="GOC"/>
</dbReference>
<evidence type="ECO:0000256" key="3">
    <source>
        <dbReference type="ARBA" id="ARBA00007947"/>
    </source>
</evidence>
<feature type="binding site" evidence="18">
    <location>
        <position position="333"/>
    </location>
    <ligand>
        <name>UDP-N-acetyl-alpha-D-glucosamine</name>
        <dbReference type="ChEBI" id="CHEBI:57705"/>
    </ligand>
</feature>
<dbReference type="AlphaFoldDB" id="A0AB35C1C9"/>
<dbReference type="PANTHER" id="PTHR43584:SF3">
    <property type="entry name" value="BIFUNCTIONAL PROTEIN GLMU"/>
    <property type="match status" value="1"/>
</dbReference>
<dbReference type="Gene3D" id="2.160.10.10">
    <property type="entry name" value="Hexapeptide repeat proteins"/>
    <property type="match status" value="1"/>
</dbReference>
<comment type="similarity">
    <text evidence="2 18">In the C-terminal section; belongs to the transferase hexapeptide repeat family.</text>
</comment>
<feature type="binding site" evidence="18">
    <location>
        <position position="380"/>
    </location>
    <ligand>
        <name>acetyl-CoA</name>
        <dbReference type="ChEBI" id="CHEBI:57288"/>
    </ligand>
</feature>
<feature type="binding site" evidence="18">
    <location>
        <position position="423"/>
    </location>
    <ligand>
        <name>acetyl-CoA</name>
        <dbReference type="ChEBI" id="CHEBI:57288"/>
    </ligand>
</feature>
<organism evidence="21 22">
    <name type="scientific">Wohlfahrtiimonas chitiniclastica</name>
    <dbReference type="NCBI Taxonomy" id="400946"/>
    <lineage>
        <taxon>Bacteria</taxon>
        <taxon>Pseudomonadati</taxon>
        <taxon>Pseudomonadota</taxon>
        <taxon>Gammaproteobacteria</taxon>
        <taxon>Cardiobacteriales</taxon>
        <taxon>Ignatzschineriaceae</taxon>
        <taxon>Wohlfahrtiimonas</taxon>
    </lineage>
</organism>
<dbReference type="RefSeq" id="WP_213404203.1">
    <property type="nucleotide sequence ID" value="NZ_JAGIBT010000009.1"/>
</dbReference>
<keyword evidence="11 18" id="KW-0573">Peptidoglycan synthesis</keyword>
<dbReference type="GO" id="GO:0009245">
    <property type="term" value="P:lipid A biosynthetic process"/>
    <property type="evidence" value="ECO:0007669"/>
    <property type="project" value="UniProtKB-UniRule"/>
</dbReference>
<evidence type="ECO:0000259" key="19">
    <source>
        <dbReference type="Pfam" id="PF12804"/>
    </source>
</evidence>
<keyword evidence="9 18" id="KW-0460">Magnesium</keyword>
<keyword evidence="5 18" id="KW-0808">Transferase</keyword>
<evidence type="ECO:0000256" key="15">
    <source>
        <dbReference type="ARBA" id="ARBA00048247"/>
    </source>
</evidence>
<feature type="binding site" evidence="18">
    <location>
        <begin position="386"/>
        <end position="387"/>
    </location>
    <ligand>
        <name>acetyl-CoA</name>
        <dbReference type="ChEBI" id="CHEBI:57288"/>
    </ligand>
</feature>
<dbReference type="SUPFAM" id="SSF53448">
    <property type="entry name" value="Nucleotide-diphospho-sugar transferases"/>
    <property type="match status" value="1"/>
</dbReference>
<gene>
    <name evidence="18 21" type="primary">glmU</name>
    <name evidence="21" type="ORF">J7561_08150</name>
</gene>
<protein>
    <recommendedName>
        <fullName evidence="18">Bifunctional protein GlmU</fullName>
    </recommendedName>
    <domain>
        <recommendedName>
            <fullName evidence="18">UDP-N-acetylglucosamine pyrophosphorylase</fullName>
            <ecNumber evidence="18">2.7.7.23</ecNumber>
        </recommendedName>
        <alternativeName>
            <fullName evidence="18">N-acetylglucosamine-1-phosphate uridyltransferase</fullName>
        </alternativeName>
    </domain>
    <domain>
        <recommendedName>
            <fullName evidence="18">Glucosamine-1-phosphate N-acetyltransferase</fullName>
            <ecNumber evidence="18">2.3.1.157</ecNumber>
        </recommendedName>
    </domain>
</protein>
<feature type="domain" description="Mannose-1-phosphate guanyltransferase C-terminal" evidence="20">
    <location>
        <begin position="273"/>
        <end position="348"/>
    </location>
</feature>
<dbReference type="SUPFAM" id="SSF51161">
    <property type="entry name" value="Trimeric LpxA-like enzymes"/>
    <property type="match status" value="1"/>
</dbReference>
<comment type="pathway">
    <text evidence="18">Nucleotide-sugar biosynthesis; UDP-N-acetyl-alpha-D-glucosamine biosynthesis; UDP-N-acetyl-alpha-D-glucosamine from N-acetyl-alpha-D-glucosamine 1-phosphate: step 1/1.</text>
</comment>
<dbReference type="CDD" id="cd02540">
    <property type="entry name" value="GT2_GlmU_N_bac"/>
    <property type="match status" value="1"/>
</dbReference>
<dbReference type="GO" id="GO:0000902">
    <property type="term" value="P:cell morphogenesis"/>
    <property type="evidence" value="ECO:0007669"/>
    <property type="project" value="UniProtKB-UniRule"/>
</dbReference>
<dbReference type="EMBL" id="JAGIBU010000008">
    <property type="protein sequence ID" value="MBS7825173.1"/>
    <property type="molecule type" value="Genomic_DNA"/>
</dbReference>
<evidence type="ECO:0000256" key="9">
    <source>
        <dbReference type="ARBA" id="ARBA00022842"/>
    </source>
</evidence>
<evidence type="ECO:0000256" key="14">
    <source>
        <dbReference type="ARBA" id="ARBA00023316"/>
    </source>
</evidence>
<feature type="region of interest" description="Linker" evidence="18">
    <location>
        <begin position="229"/>
        <end position="249"/>
    </location>
</feature>
<keyword evidence="13 18" id="KW-0012">Acyltransferase</keyword>
<keyword evidence="6 18" id="KW-0548">Nucleotidyltransferase</keyword>
<keyword evidence="12 18" id="KW-0511">Multifunctional enzyme</keyword>
<dbReference type="CDD" id="cd03353">
    <property type="entry name" value="LbH_GlmU_C"/>
    <property type="match status" value="1"/>
</dbReference>
<evidence type="ECO:0000313" key="22">
    <source>
        <dbReference type="Proteomes" id="UP000680020"/>
    </source>
</evidence>
<keyword evidence="7 18" id="KW-0479">Metal-binding</keyword>
<comment type="subunit">
    <text evidence="18">Homotrimer.</text>
</comment>
<evidence type="ECO:0000256" key="13">
    <source>
        <dbReference type="ARBA" id="ARBA00023315"/>
    </source>
</evidence>
<dbReference type="PANTHER" id="PTHR43584">
    <property type="entry name" value="NUCLEOTIDYL TRANSFERASE"/>
    <property type="match status" value="1"/>
</dbReference>
<evidence type="ECO:0000256" key="6">
    <source>
        <dbReference type="ARBA" id="ARBA00022695"/>
    </source>
</evidence>
<dbReference type="InterPro" id="IPR005882">
    <property type="entry name" value="Bifunctional_GlmU"/>
</dbReference>
<evidence type="ECO:0000256" key="12">
    <source>
        <dbReference type="ARBA" id="ARBA00023268"/>
    </source>
</evidence>
<comment type="catalytic activity">
    <reaction evidence="16 18">
        <text>N-acetyl-alpha-D-glucosamine 1-phosphate + UTP + H(+) = UDP-N-acetyl-alpha-D-glucosamine + diphosphate</text>
        <dbReference type="Rhea" id="RHEA:13509"/>
        <dbReference type="ChEBI" id="CHEBI:15378"/>
        <dbReference type="ChEBI" id="CHEBI:33019"/>
        <dbReference type="ChEBI" id="CHEBI:46398"/>
        <dbReference type="ChEBI" id="CHEBI:57705"/>
        <dbReference type="ChEBI" id="CHEBI:57776"/>
        <dbReference type="EC" id="2.7.7.23"/>
    </reaction>
</comment>
<dbReference type="NCBIfam" id="TIGR01173">
    <property type="entry name" value="glmU"/>
    <property type="match status" value="1"/>
</dbReference>
<feature type="binding site" evidence="18">
    <location>
        <begin position="80"/>
        <end position="81"/>
    </location>
    <ligand>
        <name>UDP-N-acetyl-alpha-D-glucosamine</name>
        <dbReference type="ChEBI" id="CHEBI:57705"/>
    </ligand>
</feature>
<feature type="domain" description="MobA-like NTP transferase" evidence="19">
    <location>
        <begin position="6"/>
        <end position="139"/>
    </location>
</feature>
<dbReference type="Pfam" id="PF12804">
    <property type="entry name" value="NTP_transf_3"/>
    <property type="match status" value="1"/>
</dbReference>
<feature type="region of interest" description="N-acetyltransferase" evidence="18">
    <location>
        <begin position="250"/>
        <end position="455"/>
    </location>
</feature>
<evidence type="ECO:0000256" key="4">
    <source>
        <dbReference type="ARBA" id="ARBA00022490"/>
    </source>
</evidence>
<feature type="binding site" evidence="18">
    <location>
        <begin position="9"/>
        <end position="12"/>
    </location>
    <ligand>
        <name>UDP-N-acetyl-alpha-D-glucosamine</name>
        <dbReference type="ChEBI" id="CHEBI:57705"/>
    </ligand>
</feature>
<dbReference type="InterPro" id="IPR056729">
    <property type="entry name" value="GMPPB_C"/>
</dbReference>
<dbReference type="InterPro" id="IPR011004">
    <property type="entry name" value="Trimer_LpxA-like_sf"/>
</dbReference>
<evidence type="ECO:0000256" key="5">
    <source>
        <dbReference type="ARBA" id="ARBA00022679"/>
    </source>
</evidence>
<feature type="binding site" evidence="18">
    <location>
        <position position="139"/>
    </location>
    <ligand>
        <name>UDP-N-acetyl-alpha-D-glucosamine</name>
        <dbReference type="ChEBI" id="CHEBI:57705"/>
    </ligand>
</feature>
<feature type="binding site" evidence="18">
    <location>
        <position position="169"/>
    </location>
    <ligand>
        <name>UDP-N-acetyl-alpha-D-glucosamine</name>
        <dbReference type="ChEBI" id="CHEBI:57705"/>
    </ligand>
</feature>
<feature type="binding site" evidence="18">
    <location>
        <position position="226"/>
    </location>
    <ligand>
        <name>UDP-N-acetyl-alpha-D-glucosamine</name>
        <dbReference type="ChEBI" id="CHEBI:57705"/>
    </ligand>
</feature>
<name>A0AB35C1C9_9GAMM</name>
<evidence type="ECO:0000256" key="16">
    <source>
        <dbReference type="ARBA" id="ARBA00048493"/>
    </source>
</evidence>
<feature type="binding site" evidence="18">
    <location>
        <position position="226"/>
    </location>
    <ligand>
        <name>Mg(2+)</name>
        <dbReference type="ChEBI" id="CHEBI:18420"/>
    </ligand>
</feature>